<sequence>MLMYWVFVIMLYGILILFYVWCKPDVVVHPWPLLEISPPSTTVTTCKDTRECPPDHVCMNGQCIPLFLSGEDCDPATGKRVLFEWKGRTFVVCQCTDSNLVHQKHFGGNCDVDVACAPHGRYNSQTGQCDCDPEYLPVSTTLVPTCRRMTAMERKNFWPCEADEIHRDKIKHSDGFAPEYLKTHADKKCFKRPCTFDALSGNPLKHARYEEGVGCECQPQWGHFGVRLETSGKYLRGNGPNACVSLYGFELQTKMKLFSYFYMLLRKPISFIQYEVLFKMFLQEPFKHIMVFNSPFLQIGQEWPDDPIQQFFRKKEVKNFNVRTRRCYVDNVFYIETCDEWLMQRNIRPLCRTIPNLLYAKERTRSRHQIAYELLYQAPICYIHSADDDIAEKYRGRYVSNPFHMTLEAEPNLIRSNGIQLEYKEKEWHLDFADGYDMNIYLNGKKMENIPYLHDDGLTEYIY</sequence>
<evidence type="ECO:0000313" key="2">
    <source>
        <dbReference type="Proteomes" id="UP000499080"/>
    </source>
</evidence>
<evidence type="ECO:0000313" key="1">
    <source>
        <dbReference type="EMBL" id="GBL90167.1"/>
    </source>
</evidence>
<comment type="caution">
    <text evidence="1">The sequence shown here is derived from an EMBL/GenBank/DDBJ whole genome shotgun (WGS) entry which is preliminary data.</text>
</comment>
<proteinExistence type="predicted"/>
<dbReference type="InterPro" id="IPR007784">
    <property type="entry name" value="PIR"/>
</dbReference>
<accession>A0A4Y2BEI7</accession>
<organism evidence="1 2">
    <name type="scientific">Araneus ventricosus</name>
    <name type="common">Orbweaver spider</name>
    <name type="synonym">Epeira ventricosa</name>
    <dbReference type="NCBI Taxonomy" id="182803"/>
    <lineage>
        <taxon>Eukaryota</taxon>
        <taxon>Metazoa</taxon>
        <taxon>Ecdysozoa</taxon>
        <taxon>Arthropoda</taxon>
        <taxon>Chelicerata</taxon>
        <taxon>Arachnida</taxon>
        <taxon>Araneae</taxon>
        <taxon>Araneomorphae</taxon>
        <taxon>Entelegynae</taxon>
        <taxon>Araneoidea</taxon>
        <taxon>Araneidae</taxon>
        <taxon>Araneus</taxon>
    </lineage>
</organism>
<protein>
    <submittedName>
        <fullName evidence="1">Uncharacterized protein</fullName>
    </submittedName>
</protein>
<gene>
    <name evidence="1" type="ORF">AVEN_740_1</name>
</gene>
<dbReference type="Pfam" id="PF05092">
    <property type="entry name" value="PIF"/>
    <property type="match status" value="1"/>
</dbReference>
<name>A0A4Y2BEI7_ARAVE</name>
<keyword evidence="2" id="KW-1185">Reference proteome</keyword>
<dbReference type="AlphaFoldDB" id="A0A4Y2BEI7"/>
<dbReference type="EMBL" id="BGPR01159435">
    <property type="protein sequence ID" value="GBL90167.1"/>
    <property type="molecule type" value="Genomic_DNA"/>
</dbReference>
<dbReference type="OrthoDB" id="6428253at2759"/>
<dbReference type="Proteomes" id="UP000499080">
    <property type="component" value="Unassembled WGS sequence"/>
</dbReference>
<reference evidence="1 2" key="1">
    <citation type="journal article" date="2019" name="Sci. Rep.">
        <title>Orb-weaving spider Araneus ventricosus genome elucidates the spidroin gene catalogue.</title>
        <authorList>
            <person name="Kono N."/>
            <person name="Nakamura H."/>
            <person name="Ohtoshi R."/>
            <person name="Moran D.A.P."/>
            <person name="Shinohara A."/>
            <person name="Yoshida Y."/>
            <person name="Fujiwara M."/>
            <person name="Mori M."/>
            <person name="Tomita M."/>
            <person name="Arakawa K."/>
        </authorList>
    </citation>
    <scope>NUCLEOTIDE SEQUENCE [LARGE SCALE GENOMIC DNA]</scope>
</reference>